<dbReference type="Pfam" id="PF02519">
    <property type="entry name" value="Auxin_inducible"/>
    <property type="match status" value="1"/>
</dbReference>
<dbReference type="OrthoDB" id="660486at2759"/>
<comment type="caution">
    <text evidence="2">The sequence shown here is derived from an EMBL/GenBank/DDBJ whole genome shotgun (WGS) entry which is preliminary data.</text>
</comment>
<dbReference type="AlphaFoldDB" id="A0A9D5CDL9"/>
<sequence length="155" mass="17473">MLHKTPPPCKLSICKSQEEGMSVSSVPSMDVMRCRSLGRQRSPPGSPKKKKVAPEGCVSVYVGVGRERYFVRTECLNHPLFKKLLDDAEMEYGYATEGPLKLPCDVDLFQQVLWEMEMEMEKEVVVTTSSLACSFSKTYSRYQLLSPSRPMAMHG</sequence>
<reference evidence="2" key="2">
    <citation type="journal article" date="2022" name="Hortic Res">
        <title>The genome of Dioscorea zingiberensis sheds light on the biosynthesis, origin and evolution of the medicinally important diosgenin saponins.</title>
        <authorList>
            <person name="Li Y."/>
            <person name="Tan C."/>
            <person name="Li Z."/>
            <person name="Guo J."/>
            <person name="Li S."/>
            <person name="Chen X."/>
            <person name="Wang C."/>
            <person name="Dai X."/>
            <person name="Yang H."/>
            <person name="Song W."/>
            <person name="Hou L."/>
            <person name="Xu J."/>
            <person name="Tong Z."/>
            <person name="Xu A."/>
            <person name="Yuan X."/>
            <person name="Wang W."/>
            <person name="Yang Q."/>
            <person name="Chen L."/>
            <person name="Sun Z."/>
            <person name="Wang K."/>
            <person name="Pan B."/>
            <person name="Chen J."/>
            <person name="Bao Y."/>
            <person name="Liu F."/>
            <person name="Qi X."/>
            <person name="Gang D.R."/>
            <person name="Wen J."/>
            <person name="Li J."/>
        </authorList>
    </citation>
    <scope>NUCLEOTIDE SEQUENCE</scope>
    <source>
        <strain evidence="2">Dzin_1.0</strain>
    </source>
</reference>
<reference evidence="2" key="1">
    <citation type="submission" date="2021-03" db="EMBL/GenBank/DDBJ databases">
        <authorList>
            <person name="Li Z."/>
            <person name="Yang C."/>
        </authorList>
    </citation>
    <scope>NUCLEOTIDE SEQUENCE</scope>
    <source>
        <strain evidence="2">Dzin_1.0</strain>
        <tissue evidence="2">Leaf</tissue>
    </source>
</reference>
<dbReference type="Proteomes" id="UP001085076">
    <property type="component" value="Miscellaneous, Linkage group lg05"/>
</dbReference>
<keyword evidence="3" id="KW-1185">Reference proteome</keyword>
<proteinExistence type="inferred from homology"/>
<dbReference type="EMBL" id="JAGGNH010000005">
    <property type="protein sequence ID" value="KAJ0971218.1"/>
    <property type="molecule type" value="Genomic_DNA"/>
</dbReference>
<dbReference type="InterPro" id="IPR003676">
    <property type="entry name" value="SAUR_fam"/>
</dbReference>
<dbReference type="GO" id="GO:0009733">
    <property type="term" value="P:response to auxin"/>
    <property type="evidence" value="ECO:0007669"/>
    <property type="project" value="InterPro"/>
</dbReference>
<evidence type="ECO:0000313" key="3">
    <source>
        <dbReference type="Proteomes" id="UP001085076"/>
    </source>
</evidence>
<accession>A0A9D5CDL9</accession>
<dbReference type="PANTHER" id="PTHR31374:SF118">
    <property type="entry name" value="OS01G0924966 PROTEIN"/>
    <property type="match status" value="1"/>
</dbReference>
<comment type="similarity">
    <text evidence="1">Belongs to the ARG7 family.</text>
</comment>
<dbReference type="PANTHER" id="PTHR31374">
    <property type="entry name" value="AUXIN-INDUCED PROTEIN-LIKE-RELATED"/>
    <property type="match status" value="1"/>
</dbReference>
<evidence type="ECO:0000313" key="2">
    <source>
        <dbReference type="EMBL" id="KAJ0971218.1"/>
    </source>
</evidence>
<evidence type="ECO:0000256" key="1">
    <source>
        <dbReference type="ARBA" id="ARBA00006974"/>
    </source>
</evidence>
<organism evidence="2 3">
    <name type="scientific">Dioscorea zingiberensis</name>
    <dbReference type="NCBI Taxonomy" id="325984"/>
    <lineage>
        <taxon>Eukaryota</taxon>
        <taxon>Viridiplantae</taxon>
        <taxon>Streptophyta</taxon>
        <taxon>Embryophyta</taxon>
        <taxon>Tracheophyta</taxon>
        <taxon>Spermatophyta</taxon>
        <taxon>Magnoliopsida</taxon>
        <taxon>Liliopsida</taxon>
        <taxon>Dioscoreales</taxon>
        <taxon>Dioscoreaceae</taxon>
        <taxon>Dioscorea</taxon>
    </lineage>
</organism>
<gene>
    <name evidence="2" type="ORF">J5N97_019177</name>
</gene>
<protein>
    <submittedName>
        <fullName evidence="2">Uncharacterized protein</fullName>
    </submittedName>
</protein>
<name>A0A9D5CDL9_9LILI</name>